<evidence type="ECO:0000313" key="3">
    <source>
        <dbReference type="EMBL" id="MEA5444286.1"/>
    </source>
</evidence>
<feature type="region of interest" description="Disordered" evidence="1">
    <location>
        <begin position="189"/>
        <end position="235"/>
    </location>
</feature>
<sequence>MALQIGNRQLPLTADSPTPPEGSRLRLEILRTRPELAVRVLETLAADRAGSPAHPRGLELSRADAAVQALTRQTDPRQLLLGLRQLLAAVNTPPDQQVRTAGPAVSGGEQFRTLQRLLSPILNAVPTASTVSTPDGLARALTDSGLLTLHRLSSEAAGTTPTGGLQRDWTAVLARALLGLRDAMREGRLPETIASGRDVARGQPPPPPGRGWPLGPPPPSALQSQLAQGQGGSLAKAAISGQQGQLLRELPESLRIVVRQIEGAIARSELHQLASMPPESDGGRQLLWFELPVQRQAAYDLWQFQFQQHKSRREDSESVWTARIAVNIPGLGPFSASLRLKGERLSIQLHASDQSGHALVSANLDELRRRLRSAALDLEHLGLSVGEAPQADSALPRQLFRSQA</sequence>
<evidence type="ECO:0000259" key="2">
    <source>
        <dbReference type="Pfam" id="PF02120"/>
    </source>
</evidence>
<gene>
    <name evidence="3" type="ORF">VCB98_00445</name>
</gene>
<organism evidence="3 4">
    <name type="scientific">Natronospira elongata</name>
    <dbReference type="NCBI Taxonomy" id="3110268"/>
    <lineage>
        <taxon>Bacteria</taxon>
        <taxon>Pseudomonadati</taxon>
        <taxon>Pseudomonadota</taxon>
        <taxon>Gammaproteobacteria</taxon>
        <taxon>Natronospirales</taxon>
        <taxon>Natronospiraceae</taxon>
        <taxon>Natronospira</taxon>
    </lineage>
</organism>
<dbReference type="RefSeq" id="WP_346049324.1">
    <property type="nucleotide sequence ID" value="NZ_JAYGII010000001.1"/>
</dbReference>
<protein>
    <submittedName>
        <fullName evidence="3">Flagellar hook-length control protein FliK</fullName>
    </submittedName>
</protein>
<dbReference type="InterPro" id="IPR038610">
    <property type="entry name" value="FliK-like_C_sf"/>
</dbReference>
<dbReference type="InterPro" id="IPR021136">
    <property type="entry name" value="Flagellar_hook_control-like_C"/>
</dbReference>
<feature type="domain" description="Flagellar hook-length control protein-like C-terminal" evidence="2">
    <location>
        <begin position="310"/>
        <end position="391"/>
    </location>
</feature>
<comment type="caution">
    <text evidence="3">The sequence shown here is derived from an EMBL/GenBank/DDBJ whole genome shotgun (WGS) entry which is preliminary data.</text>
</comment>
<feature type="region of interest" description="Disordered" evidence="1">
    <location>
        <begin position="1"/>
        <end position="23"/>
    </location>
</feature>
<proteinExistence type="predicted"/>
<dbReference type="Pfam" id="PF02120">
    <property type="entry name" value="Flg_hook"/>
    <property type="match status" value="1"/>
</dbReference>
<name>A0AAP6JCG3_9GAMM</name>
<keyword evidence="4" id="KW-1185">Reference proteome</keyword>
<dbReference type="EMBL" id="JAYGII010000001">
    <property type="protein sequence ID" value="MEA5444286.1"/>
    <property type="molecule type" value="Genomic_DNA"/>
</dbReference>
<dbReference type="Proteomes" id="UP001302316">
    <property type="component" value="Unassembled WGS sequence"/>
</dbReference>
<feature type="compositionally biased region" description="Pro residues" evidence="1">
    <location>
        <begin position="203"/>
        <end position="220"/>
    </location>
</feature>
<evidence type="ECO:0000256" key="1">
    <source>
        <dbReference type="SAM" id="MobiDB-lite"/>
    </source>
</evidence>
<dbReference type="Gene3D" id="3.30.750.140">
    <property type="match status" value="1"/>
</dbReference>
<keyword evidence="3" id="KW-0969">Cilium</keyword>
<reference evidence="3 4" key="1">
    <citation type="submission" date="2023-12" db="EMBL/GenBank/DDBJ databases">
        <title>Whole-genome sequencing of halo(alkali)philic microorganisms from hypersaline lakes.</title>
        <authorList>
            <person name="Sorokin D.Y."/>
            <person name="Merkel A.Y."/>
            <person name="Messina E."/>
            <person name="Yakimov M."/>
        </authorList>
    </citation>
    <scope>NUCLEOTIDE SEQUENCE [LARGE SCALE GENOMIC DNA]</scope>
    <source>
        <strain evidence="3 4">AB-CW1</strain>
    </source>
</reference>
<evidence type="ECO:0000313" key="4">
    <source>
        <dbReference type="Proteomes" id="UP001302316"/>
    </source>
</evidence>
<accession>A0AAP6JCG3</accession>
<keyword evidence="3" id="KW-0282">Flagellum</keyword>
<dbReference type="AlphaFoldDB" id="A0AAP6JCG3"/>
<keyword evidence="3" id="KW-0966">Cell projection</keyword>